<feature type="region of interest" description="Disordered" evidence="5">
    <location>
        <begin position="85"/>
        <end position="112"/>
    </location>
</feature>
<organism evidence="6 7">
    <name type="scientific">Endocarpon pusillum</name>
    <dbReference type="NCBI Taxonomy" id="364733"/>
    <lineage>
        <taxon>Eukaryota</taxon>
        <taxon>Fungi</taxon>
        <taxon>Dikarya</taxon>
        <taxon>Ascomycota</taxon>
        <taxon>Pezizomycotina</taxon>
        <taxon>Eurotiomycetes</taxon>
        <taxon>Chaetothyriomycetidae</taxon>
        <taxon>Verrucariales</taxon>
        <taxon>Verrucariaceae</taxon>
        <taxon>Endocarpon</taxon>
    </lineage>
</organism>
<accession>A0A8H7E5S1</accession>
<dbReference type="GO" id="GO:1990904">
    <property type="term" value="C:ribonucleoprotein complex"/>
    <property type="evidence" value="ECO:0007669"/>
    <property type="project" value="UniProtKB-KW"/>
</dbReference>
<reference evidence="6" key="1">
    <citation type="submission" date="2020-02" db="EMBL/GenBank/DDBJ databases">
        <authorList>
            <person name="Palmer J.M."/>
        </authorList>
    </citation>
    <scope>NUCLEOTIDE SEQUENCE</scope>
    <source>
        <strain evidence="6">EPUS1.4</strain>
        <tissue evidence="6">Thallus</tissue>
    </source>
</reference>
<protein>
    <recommendedName>
        <fullName evidence="4">Large ribosomal subunit protein uL4m</fullName>
    </recommendedName>
</protein>
<dbReference type="FunFam" id="3.40.1370.10:FF:000016">
    <property type="entry name" value="60S ribosomal protein L4, mitochondrial"/>
    <property type="match status" value="1"/>
</dbReference>
<evidence type="ECO:0000256" key="3">
    <source>
        <dbReference type="ARBA" id="ARBA00023274"/>
    </source>
</evidence>
<sequence length="395" mass="44403">MLPLDTGHFGYDQNSCGRGCWAQMTMASSGDEPSRLRLTSSFSKLHRSDPLVQCLAPRFARSMATEAPLPTMSFELADQTESSMSSDSFLIDTIPSPQSTTTPTSNSQSSESQVITTIYSWPTLEPLRFEMYPSNHLHIPLRRDILHRAVVYEGDKTRQGTASTKWRKDVHGTGRKVLPQKGTGRARAGDKKSPIRRGGGVAFGPHPRDFSTGLQRKVYDLAWRTALSYRYRRGELVVVDNKITIERHTGARLLTNIFEGNQWGSGFGRSTLVTSAYRERLFREMALVEMKRHGIVKDMFDVDVKDLLETGRIVIEKQALDTILKAHTSDIGAKNSMKRAAELVARARQASGVVEELEEFPETELRDEDLDDENLDELEEDEDFEGDGLFERARG</sequence>
<dbReference type="SUPFAM" id="SSF52166">
    <property type="entry name" value="Ribosomal protein L4"/>
    <property type="match status" value="1"/>
</dbReference>
<evidence type="ECO:0000256" key="1">
    <source>
        <dbReference type="ARBA" id="ARBA00010528"/>
    </source>
</evidence>
<dbReference type="EMBL" id="JAACFV010000063">
    <property type="protein sequence ID" value="KAF7507821.1"/>
    <property type="molecule type" value="Genomic_DNA"/>
</dbReference>
<dbReference type="Gene3D" id="3.40.1370.10">
    <property type="match status" value="1"/>
</dbReference>
<keyword evidence="2" id="KW-0689">Ribosomal protein</keyword>
<evidence type="ECO:0000256" key="2">
    <source>
        <dbReference type="ARBA" id="ARBA00022980"/>
    </source>
</evidence>
<dbReference type="PANTHER" id="PTHR10746:SF6">
    <property type="entry name" value="LARGE RIBOSOMAL SUBUNIT PROTEIN UL4M"/>
    <property type="match status" value="1"/>
</dbReference>
<dbReference type="InterPro" id="IPR002136">
    <property type="entry name" value="Ribosomal_uL4"/>
</dbReference>
<comment type="caution">
    <text evidence="6">The sequence shown here is derived from an EMBL/GenBank/DDBJ whole genome shotgun (WGS) entry which is preliminary data.</text>
</comment>
<dbReference type="Pfam" id="PF00573">
    <property type="entry name" value="Ribosomal_L4"/>
    <property type="match status" value="1"/>
</dbReference>
<gene>
    <name evidence="6" type="ORF">GJ744_010122</name>
</gene>
<dbReference type="GO" id="GO:0006412">
    <property type="term" value="P:translation"/>
    <property type="evidence" value="ECO:0007669"/>
    <property type="project" value="InterPro"/>
</dbReference>
<comment type="similarity">
    <text evidence="1">Belongs to the universal ribosomal protein uL4 family.</text>
</comment>
<dbReference type="PANTHER" id="PTHR10746">
    <property type="entry name" value="50S RIBOSOMAL PROTEIN L4"/>
    <property type="match status" value="1"/>
</dbReference>
<name>A0A8H7E5S1_9EURO</name>
<evidence type="ECO:0000256" key="4">
    <source>
        <dbReference type="ARBA" id="ARBA00040565"/>
    </source>
</evidence>
<dbReference type="OrthoDB" id="275876at2759"/>
<proteinExistence type="inferred from homology"/>
<feature type="compositionally biased region" description="Low complexity" evidence="5">
    <location>
        <begin position="91"/>
        <end position="112"/>
    </location>
</feature>
<dbReference type="Proteomes" id="UP000606974">
    <property type="component" value="Unassembled WGS sequence"/>
</dbReference>
<evidence type="ECO:0000313" key="6">
    <source>
        <dbReference type="EMBL" id="KAF7507821.1"/>
    </source>
</evidence>
<feature type="compositionally biased region" description="Acidic residues" evidence="5">
    <location>
        <begin position="356"/>
        <end position="388"/>
    </location>
</feature>
<dbReference type="InterPro" id="IPR013005">
    <property type="entry name" value="Ribosomal_uL4-like"/>
</dbReference>
<keyword evidence="3" id="KW-0687">Ribonucleoprotein</keyword>
<feature type="region of interest" description="Disordered" evidence="5">
    <location>
        <begin position="356"/>
        <end position="395"/>
    </location>
</feature>
<evidence type="ECO:0000256" key="5">
    <source>
        <dbReference type="SAM" id="MobiDB-lite"/>
    </source>
</evidence>
<dbReference type="GO" id="GO:0005840">
    <property type="term" value="C:ribosome"/>
    <property type="evidence" value="ECO:0007669"/>
    <property type="project" value="UniProtKB-KW"/>
</dbReference>
<dbReference type="InterPro" id="IPR023574">
    <property type="entry name" value="Ribosomal_uL4_dom_sf"/>
</dbReference>
<dbReference type="AlphaFoldDB" id="A0A8H7E5S1"/>
<dbReference type="NCBIfam" id="TIGR03953">
    <property type="entry name" value="rplD_bact"/>
    <property type="match status" value="1"/>
</dbReference>
<keyword evidence="7" id="KW-1185">Reference proteome</keyword>
<evidence type="ECO:0000313" key="7">
    <source>
        <dbReference type="Proteomes" id="UP000606974"/>
    </source>
</evidence>
<dbReference type="GO" id="GO:0003735">
    <property type="term" value="F:structural constituent of ribosome"/>
    <property type="evidence" value="ECO:0007669"/>
    <property type="project" value="InterPro"/>
</dbReference>
<feature type="region of interest" description="Disordered" evidence="5">
    <location>
        <begin position="174"/>
        <end position="202"/>
    </location>
</feature>